<gene>
    <name evidence="2" type="ORF">GD597_02120</name>
</gene>
<dbReference type="SUPFAM" id="SSF53822">
    <property type="entry name" value="Periplasmic binding protein-like I"/>
    <property type="match status" value="1"/>
</dbReference>
<dbReference type="InterPro" id="IPR028082">
    <property type="entry name" value="Peripla_BP_I"/>
</dbReference>
<name>A0A8J8FA57_9BACT</name>
<dbReference type="Gene3D" id="3.40.50.2300">
    <property type="match status" value="2"/>
</dbReference>
<feature type="signal peptide" evidence="1">
    <location>
        <begin position="1"/>
        <end position="28"/>
    </location>
</feature>
<evidence type="ECO:0000313" key="2">
    <source>
        <dbReference type="EMBL" id="NNV54238.1"/>
    </source>
</evidence>
<evidence type="ECO:0000256" key="1">
    <source>
        <dbReference type="SAM" id="SignalP"/>
    </source>
</evidence>
<accession>A0A8J8FA57</accession>
<evidence type="ECO:0008006" key="4">
    <source>
        <dbReference type="Google" id="ProtNLM"/>
    </source>
</evidence>
<reference evidence="2" key="1">
    <citation type="submission" date="2019-10" db="EMBL/GenBank/DDBJ databases">
        <title>Draft genome sequence of Panacibacter sp. KCS-6.</title>
        <authorList>
            <person name="Yim K.J."/>
        </authorList>
    </citation>
    <scope>NUCLEOTIDE SEQUENCE</scope>
    <source>
        <strain evidence="2">KCS-6</strain>
    </source>
</reference>
<protein>
    <recommendedName>
        <fullName evidence="4">Leucine-binding protein domain-containing protein</fullName>
    </recommendedName>
</protein>
<keyword evidence="1" id="KW-0732">Signal</keyword>
<sequence>MKRRTYIYLRYCLLINLAILLFGSKVFAQDNNSGVKKVVILAPLYLDSAFDDNGYKLGSTNIPKMYLPGLDFYNGAMMAVDSLQKEGIEMEVWVFDTKKTGTTPLQLSQEVEAVHSELIIASFTNSVEQKVFAEFAFNHNIPLVSATYPNDNYISANPFFLMINSSLKTHVEAMYKYLQRAYPVAKYVYVTRKGILEDKIQSMFTEAGKKTYPINYKSILMPDDFTAAQLLPLLDSTKQNVIICGSLDEKFGNLLLKNLESANSYPCTVMGMPTWDGLKPAFRNANDKMEIIYSTPYQFNKADIAIVNITDKYKSTFFARPTDMVFKGFENMYHFSKLLVKYNGDILNNLSDISFRISNNYRFEPVKLSITSQVPDYIENKKLYFIHVAKGVVKSVN</sequence>
<keyword evidence="3" id="KW-1185">Reference proteome</keyword>
<evidence type="ECO:0000313" key="3">
    <source>
        <dbReference type="Proteomes" id="UP000598971"/>
    </source>
</evidence>
<organism evidence="2 3">
    <name type="scientific">Limnovirga soli</name>
    <dbReference type="NCBI Taxonomy" id="2656915"/>
    <lineage>
        <taxon>Bacteria</taxon>
        <taxon>Pseudomonadati</taxon>
        <taxon>Bacteroidota</taxon>
        <taxon>Chitinophagia</taxon>
        <taxon>Chitinophagales</taxon>
        <taxon>Chitinophagaceae</taxon>
        <taxon>Limnovirga</taxon>
    </lineage>
</organism>
<dbReference type="EMBL" id="WHPF01000002">
    <property type="protein sequence ID" value="NNV54238.1"/>
    <property type="molecule type" value="Genomic_DNA"/>
</dbReference>
<feature type="chain" id="PRO_5035241574" description="Leucine-binding protein domain-containing protein" evidence="1">
    <location>
        <begin position="29"/>
        <end position="397"/>
    </location>
</feature>
<dbReference type="RefSeq" id="WP_171606168.1">
    <property type="nucleotide sequence ID" value="NZ_WHPF01000002.1"/>
</dbReference>
<proteinExistence type="predicted"/>
<dbReference type="Proteomes" id="UP000598971">
    <property type="component" value="Unassembled WGS sequence"/>
</dbReference>
<dbReference type="AlphaFoldDB" id="A0A8J8FA57"/>
<comment type="caution">
    <text evidence="2">The sequence shown here is derived from an EMBL/GenBank/DDBJ whole genome shotgun (WGS) entry which is preliminary data.</text>
</comment>